<evidence type="ECO:0000313" key="2">
    <source>
        <dbReference type="Proteomes" id="UP000772434"/>
    </source>
</evidence>
<dbReference type="EMBL" id="JADNRY010000179">
    <property type="protein sequence ID" value="KAF9062214.1"/>
    <property type="molecule type" value="Genomic_DNA"/>
</dbReference>
<dbReference type="AlphaFoldDB" id="A0A9P5PF84"/>
<name>A0A9P5PF84_9AGAR</name>
<proteinExistence type="predicted"/>
<accession>A0A9P5PF84</accession>
<dbReference type="OrthoDB" id="3010994at2759"/>
<comment type="caution">
    <text evidence="1">The sequence shown here is derived from an EMBL/GenBank/DDBJ whole genome shotgun (WGS) entry which is preliminary data.</text>
</comment>
<sequence length="121" mass="13879">MSTSNPLEQAAATARLLKTLVQKLPPLVPLALPDDKIAQVFKNIPETDDEDGKWRVFNRRMDVLLDDVRIANERLLHVRRGQYGMDAVVEYIQRCVDNDSLQWEAAEPKFAHLIAELQKQQ</sequence>
<evidence type="ECO:0000313" key="1">
    <source>
        <dbReference type="EMBL" id="KAF9062214.1"/>
    </source>
</evidence>
<organism evidence="1 2">
    <name type="scientific">Rhodocollybia butyracea</name>
    <dbReference type="NCBI Taxonomy" id="206335"/>
    <lineage>
        <taxon>Eukaryota</taxon>
        <taxon>Fungi</taxon>
        <taxon>Dikarya</taxon>
        <taxon>Basidiomycota</taxon>
        <taxon>Agaricomycotina</taxon>
        <taxon>Agaricomycetes</taxon>
        <taxon>Agaricomycetidae</taxon>
        <taxon>Agaricales</taxon>
        <taxon>Marasmiineae</taxon>
        <taxon>Omphalotaceae</taxon>
        <taxon>Rhodocollybia</taxon>
    </lineage>
</organism>
<reference evidence="1" key="1">
    <citation type="submission" date="2020-11" db="EMBL/GenBank/DDBJ databases">
        <authorList>
            <consortium name="DOE Joint Genome Institute"/>
            <person name="Ahrendt S."/>
            <person name="Riley R."/>
            <person name="Andreopoulos W."/>
            <person name="Labutti K."/>
            <person name="Pangilinan J."/>
            <person name="Ruiz-Duenas F.J."/>
            <person name="Barrasa J.M."/>
            <person name="Sanchez-Garcia M."/>
            <person name="Camarero S."/>
            <person name="Miyauchi S."/>
            <person name="Serrano A."/>
            <person name="Linde D."/>
            <person name="Babiker R."/>
            <person name="Drula E."/>
            <person name="Ayuso-Fernandez I."/>
            <person name="Pacheco R."/>
            <person name="Padilla G."/>
            <person name="Ferreira P."/>
            <person name="Barriuso J."/>
            <person name="Kellner H."/>
            <person name="Castanera R."/>
            <person name="Alfaro M."/>
            <person name="Ramirez L."/>
            <person name="Pisabarro A.G."/>
            <person name="Kuo A."/>
            <person name="Tritt A."/>
            <person name="Lipzen A."/>
            <person name="He G."/>
            <person name="Yan M."/>
            <person name="Ng V."/>
            <person name="Cullen D."/>
            <person name="Martin F."/>
            <person name="Rosso M.-N."/>
            <person name="Henrissat B."/>
            <person name="Hibbett D."/>
            <person name="Martinez A.T."/>
            <person name="Grigoriev I.V."/>
        </authorList>
    </citation>
    <scope>NUCLEOTIDE SEQUENCE</scope>
    <source>
        <strain evidence="1">AH 40177</strain>
    </source>
</reference>
<protein>
    <submittedName>
        <fullName evidence="1">Uncharacterized protein</fullName>
    </submittedName>
</protein>
<gene>
    <name evidence="1" type="ORF">BDP27DRAFT_1369042</name>
</gene>
<keyword evidence="2" id="KW-1185">Reference proteome</keyword>
<dbReference type="Proteomes" id="UP000772434">
    <property type="component" value="Unassembled WGS sequence"/>
</dbReference>